<feature type="compositionally biased region" description="Low complexity" evidence="5">
    <location>
        <begin position="148"/>
        <end position="158"/>
    </location>
</feature>
<dbReference type="GO" id="GO:0000932">
    <property type="term" value="C:P-body"/>
    <property type="evidence" value="ECO:0007669"/>
    <property type="project" value="TreeGrafter"/>
</dbReference>
<proteinExistence type="predicted"/>
<dbReference type="Proteomes" id="UP000792457">
    <property type="component" value="Unassembled WGS sequence"/>
</dbReference>
<feature type="compositionally biased region" description="Basic and acidic residues" evidence="5">
    <location>
        <begin position="167"/>
        <end position="183"/>
    </location>
</feature>
<feature type="region of interest" description="Disordered" evidence="5">
    <location>
        <begin position="148"/>
        <end position="196"/>
    </location>
</feature>
<accession>A0A8K0KIC6</accession>
<evidence type="ECO:0000256" key="1">
    <source>
        <dbReference type="ARBA" id="ARBA00004496"/>
    </source>
</evidence>
<dbReference type="EMBL" id="KZ308844">
    <property type="protein sequence ID" value="KAG8234794.1"/>
    <property type="molecule type" value="Genomic_DNA"/>
</dbReference>
<dbReference type="PANTHER" id="PTHR15598">
    <property type="entry name" value="ENHANCER OF MRNA-DECAPPING PROTEIN 4"/>
    <property type="match status" value="1"/>
</dbReference>
<comment type="subcellular location">
    <subcellularLocation>
        <location evidence="1">Cytoplasm</location>
    </subcellularLocation>
</comment>
<keyword evidence="2" id="KW-0963">Cytoplasm</keyword>
<keyword evidence="8" id="KW-1185">Reference proteome</keyword>
<dbReference type="InterPro" id="IPR045152">
    <property type="entry name" value="EDC4-like"/>
</dbReference>
<evidence type="ECO:0000259" key="6">
    <source>
        <dbReference type="Pfam" id="PF16529"/>
    </source>
</evidence>
<evidence type="ECO:0000256" key="4">
    <source>
        <dbReference type="ARBA" id="ARBA00022737"/>
    </source>
</evidence>
<dbReference type="Pfam" id="PF16529">
    <property type="entry name" value="Ge1_WD40"/>
    <property type="match status" value="1"/>
</dbReference>
<name>A0A8K0KIC6_LADFU</name>
<organism evidence="7 8">
    <name type="scientific">Ladona fulva</name>
    <name type="common">Scarce chaser dragonfly</name>
    <name type="synonym">Libellula fulva</name>
    <dbReference type="NCBI Taxonomy" id="123851"/>
    <lineage>
        <taxon>Eukaryota</taxon>
        <taxon>Metazoa</taxon>
        <taxon>Ecdysozoa</taxon>
        <taxon>Arthropoda</taxon>
        <taxon>Hexapoda</taxon>
        <taxon>Insecta</taxon>
        <taxon>Pterygota</taxon>
        <taxon>Palaeoptera</taxon>
        <taxon>Odonata</taxon>
        <taxon>Epiprocta</taxon>
        <taxon>Anisoptera</taxon>
        <taxon>Libelluloidea</taxon>
        <taxon>Libellulidae</taxon>
        <taxon>Ladona</taxon>
    </lineage>
</organism>
<feature type="compositionally biased region" description="Acidic residues" evidence="5">
    <location>
        <begin position="184"/>
        <end position="195"/>
    </location>
</feature>
<gene>
    <name evidence="7" type="ORF">J437_LFUL006626</name>
</gene>
<evidence type="ECO:0000313" key="8">
    <source>
        <dbReference type="Proteomes" id="UP000792457"/>
    </source>
</evidence>
<feature type="domain" description="Enhancer of mRNA-decapping protein 4 WD40 repeat region" evidence="6">
    <location>
        <begin position="2"/>
        <end position="113"/>
    </location>
</feature>
<comment type="caution">
    <text evidence="7">The sequence shown here is derived from an EMBL/GenBank/DDBJ whole genome shotgun (WGS) entry which is preliminary data.</text>
</comment>
<protein>
    <recommendedName>
        <fullName evidence="6">Enhancer of mRNA-decapping protein 4 WD40 repeat region domain-containing protein</fullName>
    </recommendedName>
</protein>
<reference evidence="7" key="1">
    <citation type="submission" date="2013-04" db="EMBL/GenBank/DDBJ databases">
        <authorList>
            <person name="Qu J."/>
            <person name="Murali S.C."/>
            <person name="Bandaranaike D."/>
            <person name="Bellair M."/>
            <person name="Blankenburg K."/>
            <person name="Chao H."/>
            <person name="Dinh H."/>
            <person name="Doddapaneni H."/>
            <person name="Downs B."/>
            <person name="Dugan-Rocha S."/>
            <person name="Elkadiri S."/>
            <person name="Gnanaolivu R.D."/>
            <person name="Hernandez B."/>
            <person name="Javaid M."/>
            <person name="Jayaseelan J.C."/>
            <person name="Lee S."/>
            <person name="Li M."/>
            <person name="Ming W."/>
            <person name="Munidasa M."/>
            <person name="Muniz J."/>
            <person name="Nguyen L."/>
            <person name="Ongeri F."/>
            <person name="Osuji N."/>
            <person name="Pu L.-L."/>
            <person name="Puazo M."/>
            <person name="Qu C."/>
            <person name="Quiroz J."/>
            <person name="Raj R."/>
            <person name="Weissenberger G."/>
            <person name="Xin Y."/>
            <person name="Zou X."/>
            <person name="Han Y."/>
            <person name="Richards S."/>
            <person name="Worley K."/>
            <person name="Muzny D."/>
            <person name="Gibbs R."/>
        </authorList>
    </citation>
    <scope>NUCLEOTIDE SEQUENCE</scope>
    <source>
        <strain evidence="7">Sampled in the wild</strain>
    </source>
</reference>
<evidence type="ECO:0000256" key="5">
    <source>
        <dbReference type="SAM" id="MobiDB-lite"/>
    </source>
</evidence>
<evidence type="ECO:0000256" key="3">
    <source>
        <dbReference type="ARBA" id="ARBA00022574"/>
    </source>
</evidence>
<keyword evidence="3" id="KW-0853">WD repeat</keyword>
<sequence length="301" mass="32818">MPDKAKPRCLHEWCPHGGKALSCLFFLDDHRNPSPEVQFWKYVVTGTRNNHELKLWSCESWTCLQTIYFGNKEALIGQEEGFLKAGLDLSAKFLLLSDIARKVLYVLQFGRDEDIGIPFVTTISEFCLPYPILSFGVVDAEICSNKHSSLSPSAAYSDDPSDGVTMEESKGDSEESGNRRPAVEGEEAIQDDETADGSSTVIIQIVLVQPKSLQECHIMFKSGSSNSVQGNPLLMEASPSDSKMLGAEDMPIPPHPSVVDAINISADSVSCFASKAPILTLMTPDAFSSPIRREGVTPSSV</sequence>
<feature type="non-terminal residue" evidence="7">
    <location>
        <position position="301"/>
    </location>
</feature>
<dbReference type="PANTHER" id="PTHR15598:SF5">
    <property type="entry name" value="ENHANCER OF MRNA-DECAPPING PROTEIN 4"/>
    <property type="match status" value="1"/>
</dbReference>
<dbReference type="InterPro" id="IPR032401">
    <property type="entry name" value="EDC4_WD40"/>
</dbReference>
<keyword evidence="4" id="KW-0677">Repeat</keyword>
<reference evidence="7" key="2">
    <citation type="submission" date="2017-10" db="EMBL/GenBank/DDBJ databases">
        <title>Ladona fulva Genome sequencing and assembly.</title>
        <authorList>
            <person name="Murali S."/>
            <person name="Richards S."/>
            <person name="Bandaranaike D."/>
            <person name="Bellair M."/>
            <person name="Blankenburg K."/>
            <person name="Chao H."/>
            <person name="Dinh H."/>
            <person name="Doddapaneni H."/>
            <person name="Dugan-Rocha S."/>
            <person name="Elkadiri S."/>
            <person name="Gnanaolivu R."/>
            <person name="Hernandez B."/>
            <person name="Skinner E."/>
            <person name="Javaid M."/>
            <person name="Lee S."/>
            <person name="Li M."/>
            <person name="Ming W."/>
            <person name="Munidasa M."/>
            <person name="Muniz J."/>
            <person name="Nguyen L."/>
            <person name="Hughes D."/>
            <person name="Osuji N."/>
            <person name="Pu L.-L."/>
            <person name="Puazo M."/>
            <person name="Qu C."/>
            <person name="Quiroz J."/>
            <person name="Raj R."/>
            <person name="Weissenberger G."/>
            <person name="Xin Y."/>
            <person name="Zou X."/>
            <person name="Han Y."/>
            <person name="Worley K."/>
            <person name="Muzny D."/>
            <person name="Gibbs R."/>
        </authorList>
    </citation>
    <scope>NUCLEOTIDE SEQUENCE</scope>
    <source>
        <strain evidence="7">Sampled in the wild</strain>
    </source>
</reference>
<dbReference type="AlphaFoldDB" id="A0A8K0KIC6"/>
<evidence type="ECO:0000256" key="2">
    <source>
        <dbReference type="ARBA" id="ARBA00022490"/>
    </source>
</evidence>
<dbReference type="GO" id="GO:0031087">
    <property type="term" value="P:deadenylation-independent decapping of nuclear-transcribed mRNA"/>
    <property type="evidence" value="ECO:0007669"/>
    <property type="project" value="InterPro"/>
</dbReference>
<dbReference type="OrthoDB" id="21128at2759"/>
<evidence type="ECO:0000313" key="7">
    <source>
        <dbReference type="EMBL" id="KAG8234794.1"/>
    </source>
</evidence>